<dbReference type="Proteomes" id="UP000054032">
    <property type="component" value="Unassembled WGS sequence"/>
</dbReference>
<name>W6ZHI7_COCMI</name>
<reference evidence="1 2" key="1">
    <citation type="journal article" date="2013" name="PLoS Genet.">
        <title>Comparative genome structure, secondary metabolite, and effector coding capacity across Cochliobolus pathogens.</title>
        <authorList>
            <person name="Condon B.J."/>
            <person name="Leng Y."/>
            <person name="Wu D."/>
            <person name="Bushley K.E."/>
            <person name="Ohm R.A."/>
            <person name="Otillar R."/>
            <person name="Martin J."/>
            <person name="Schackwitz W."/>
            <person name="Grimwood J."/>
            <person name="MohdZainudin N."/>
            <person name="Xue C."/>
            <person name="Wang R."/>
            <person name="Manning V.A."/>
            <person name="Dhillon B."/>
            <person name="Tu Z.J."/>
            <person name="Steffenson B.J."/>
            <person name="Salamov A."/>
            <person name="Sun H."/>
            <person name="Lowry S."/>
            <person name="LaButti K."/>
            <person name="Han J."/>
            <person name="Copeland A."/>
            <person name="Lindquist E."/>
            <person name="Barry K."/>
            <person name="Schmutz J."/>
            <person name="Baker S.E."/>
            <person name="Ciuffetti L.M."/>
            <person name="Grigoriev I.V."/>
            <person name="Zhong S."/>
            <person name="Turgeon B.G."/>
        </authorList>
    </citation>
    <scope>NUCLEOTIDE SEQUENCE [LARGE SCALE GENOMIC DNA]</scope>
    <source>
        <strain evidence="1 2">ATCC 44560</strain>
    </source>
</reference>
<dbReference type="EMBL" id="KI964042">
    <property type="protein sequence ID" value="EUC43016.1"/>
    <property type="molecule type" value="Genomic_DNA"/>
</dbReference>
<evidence type="ECO:0000313" key="1">
    <source>
        <dbReference type="EMBL" id="EUC43016.1"/>
    </source>
</evidence>
<dbReference type="HOGENOM" id="CLU_1421197_0_0_1"/>
<organism evidence="1 2">
    <name type="scientific">Bipolaris oryzae ATCC 44560</name>
    <dbReference type="NCBI Taxonomy" id="930090"/>
    <lineage>
        <taxon>Eukaryota</taxon>
        <taxon>Fungi</taxon>
        <taxon>Dikarya</taxon>
        <taxon>Ascomycota</taxon>
        <taxon>Pezizomycotina</taxon>
        <taxon>Dothideomycetes</taxon>
        <taxon>Pleosporomycetidae</taxon>
        <taxon>Pleosporales</taxon>
        <taxon>Pleosporineae</taxon>
        <taxon>Pleosporaceae</taxon>
        <taxon>Bipolaris</taxon>
    </lineage>
</organism>
<protein>
    <submittedName>
        <fullName evidence="1">Uncharacterized protein</fullName>
    </submittedName>
</protein>
<proteinExistence type="predicted"/>
<gene>
    <name evidence="1" type="ORF">COCMIDRAFT_28454</name>
</gene>
<accession>W6ZHI7</accession>
<keyword evidence="2" id="KW-1185">Reference proteome</keyword>
<dbReference type="GeneID" id="19121314"/>
<dbReference type="OrthoDB" id="5416609at2759"/>
<evidence type="ECO:0000313" key="2">
    <source>
        <dbReference type="Proteomes" id="UP000054032"/>
    </source>
</evidence>
<dbReference type="RefSeq" id="XP_007690459.1">
    <property type="nucleotide sequence ID" value="XM_007692269.1"/>
</dbReference>
<dbReference type="KEGG" id="bor:COCMIDRAFT_28454"/>
<dbReference type="AlphaFoldDB" id="W6ZHI7"/>
<sequence>MDMRMDFIDILAIQLDIFRSGKEDGANIRLLRVLRLIRGYECEDPRDKVYAALGMAIDGNEDGIISDYTKPASAVYINAIKFCISKPSNQCLNLRGETFQVTSYPLEKVLDSCAYGASDYAYNPRRRNIENGPELSRGLAFNWELANRDDSNMSAEGHQMQSWMLEDAKVMTFGRRMFETSRGFTGSRRSR</sequence>